<dbReference type="Gene3D" id="4.10.240.10">
    <property type="entry name" value="Zn(2)-C6 fungal-type DNA-binding domain"/>
    <property type="match status" value="1"/>
</dbReference>
<name>A0A0B7K6E3_BIOOC</name>
<dbReference type="PANTHER" id="PTHR47840:SF1">
    <property type="entry name" value="ZN(II)2CYS6 TRANSCRIPTION FACTOR (EUROFUNG)"/>
    <property type="match status" value="1"/>
</dbReference>
<dbReference type="CDD" id="cd00067">
    <property type="entry name" value="GAL4"/>
    <property type="match status" value="1"/>
</dbReference>
<dbReference type="InterPro" id="IPR036864">
    <property type="entry name" value="Zn2-C6_fun-type_DNA-bd_sf"/>
</dbReference>
<sequence length="711" mass="78818">MNSNRLQHRKIRKGTHSCWECRRRKTRCQFRAQDDVVCSPCKNRGTICRGQEFADDSEASHLSMRHLAQRLSRLEDLMGKLAERVALEPSSDLHTVPYTSSLASLPPDMVDGAKQRDLSTLKDSSDHPVRSRVSNMDNASSAPSSFSYSQAHEGHSGLGLPGEASLIETLYGLYPSQRDVDAIVGYSAGSVFVTTLFHCHADVAEGKSDPPEAIGTIPFASSRPTLLIKRLLQLAICMQQLSPKFDCSSLSIPDSILRTMEKIVGTVDGFFMSIDRLVTNLEGLECLLLLGYWQQNAGNLRKAWLVFRRALSVGQLIGIDTGKSILQNTPLLSQYPPSPSMLWYRSVTCDRYLSLLLGLPAGSQDNSFAAQAQTARDTPWEKLEKLHTVVSAKLIERNTSSEEQAYRLTLMISSDLLASAGIMGEEWWEIPIIDPLCSLRSAFQAAGQIILQMNHHLLLILVHIPYMLRRSSPQHDHQSSETICTSSSRKVLERFNAFRQINDSAFACRHVDYAALIAATTLLIAHAQPPPFEPTTDGMSRHRGVDRELVCAVKDRMESLAYLNSDSLFTESSTIIDRLLPILDIAPSASPTSPSIIPPTVELEIPYFGKIKIKVPPSHSNAGQEVEEAQNSLLARMSRSIEAAIISTRPEQPANSVPADRLTEPFISIQFEPESQHSNFIATDVVARADAWALQGIDATYWALLQNEWRS</sequence>
<evidence type="ECO:0000313" key="6">
    <source>
        <dbReference type="EMBL" id="CEO51147.1"/>
    </source>
</evidence>
<feature type="region of interest" description="Disordered" evidence="4">
    <location>
        <begin position="118"/>
        <end position="153"/>
    </location>
</feature>
<dbReference type="CDD" id="cd12148">
    <property type="entry name" value="fungal_TF_MHR"/>
    <property type="match status" value="1"/>
</dbReference>
<dbReference type="SUPFAM" id="SSF57701">
    <property type="entry name" value="Zn2/Cys6 DNA-binding domain"/>
    <property type="match status" value="1"/>
</dbReference>
<dbReference type="Pfam" id="PF00172">
    <property type="entry name" value="Zn_clus"/>
    <property type="match status" value="1"/>
</dbReference>
<proteinExistence type="predicted"/>
<feature type="domain" description="Zn(2)-C6 fungal-type" evidence="5">
    <location>
        <begin position="17"/>
        <end position="48"/>
    </location>
</feature>
<protein>
    <recommendedName>
        <fullName evidence="5">Zn(2)-C6 fungal-type domain-containing protein</fullName>
    </recommendedName>
</protein>
<keyword evidence="1" id="KW-0805">Transcription regulation</keyword>
<evidence type="ECO:0000256" key="4">
    <source>
        <dbReference type="SAM" id="MobiDB-lite"/>
    </source>
</evidence>
<dbReference type="PANTHER" id="PTHR47840">
    <property type="entry name" value="ZN(II)2CYS6 TRANSCRIPTION FACTOR (EUROFUNG)-RELATED"/>
    <property type="match status" value="1"/>
</dbReference>
<evidence type="ECO:0000256" key="3">
    <source>
        <dbReference type="ARBA" id="ARBA00023242"/>
    </source>
</evidence>
<gene>
    <name evidence="6" type="ORF">BN869_000007205_1</name>
</gene>
<dbReference type="EMBL" id="CDPU01000022">
    <property type="protein sequence ID" value="CEO51147.1"/>
    <property type="molecule type" value="Genomic_DNA"/>
</dbReference>
<dbReference type="GO" id="GO:0008270">
    <property type="term" value="F:zinc ion binding"/>
    <property type="evidence" value="ECO:0007669"/>
    <property type="project" value="InterPro"/>
</dbReference>
<evidence type="ECO:0000259" key="5">
    <source>
        <dbReference type="PROSITE" id="PS50048"/>
    </source>
</evidence>
<keyword evidence="2" id="KW-0804">Transcription</keyword>
<organism evidence="6">
    <name type="scientific">Bionectria ochroleuca</name>
    <name type="common">Gliocladium roseum</name>
    <dbReference type="NCBI Taxonomy" id="29856"/>
    <lineage>
        <taxon>Eukaryota</taxon>
        <taxon>Fungi</taxon>
        <taxon>Dikarya</taxon>
        <taxon>Ascomycota</taxon>
        <taxon>Pezizomycotina</taxon>
        <taxon>Sordariomycetes</taxon>
        <taxon>Hypocreomycetidae</taxon>
        <taxon>Hypocreales</taxon>
        <taxon>Bionectriaceae</taxon>
        <taxon>Clonostachys</taxon>
    </lineage>
</organism>
<accession>A0A0B7K6E3</accession>
<feature type="compositionally biased region" description="Basic and acidic residues" evidence="4">
    <location>
        <begin position="118"/>
        <end position="129"/>
    </location>
</feature>
<dbReference type="PROSITE" id="PS50048">
    <property type="entry name" value="ZN2_CY6_FUNGAL_2"/>
    <property type="match status" value="1"/>
</dbReference>
<dbReference type="AlphaFoldDB" id="A0A0B7K6E3"/>
<dbReference type="PROSITE" id="PS00463">
    <property type="entry name" value="ZN2_CY6_FUNGAL_1"/>
    <property type="match status" value="1"/>
</dbReference>
<dbReference type="GO" id="GO:0000981">
    <property type="term" value="F:DNA-binding transcription factor activity, RNA polymerase II-specific"/>
    <property type="evidence" value="ECO:0007669"/>
    <property type="project" value="InterPro"/>
</dbReference>
<reference evidence="6" key="1">
    <citation type="submission" date="2015-01" db="EMBL/GenBank/DDBJ databases">
        <authorList>
            <person name="Durling Mikael"/>
        </authorList>
    </citation>
    <scope>NUCLEOTIDE SEQUENCE</scope>
</reference>
<dbReference type="SMART" id="SM00066">
    <property type="entry name" value="GAL4"/>
    <property type="match status" value="1"/>
</dbReference>
<keyword evidence="3" id="KW-0539">Nucleus</keyword>
<dbReference type="InterPro" id="IPR001138">
    <property type="entry name" value="Zn2Cys6_DnaBD"/>
</dbReference>
<evidence type="ECO:0000256" key="2">
    <source>
        <dbReference type="ARBA" id="ARBA00023163"/>
    </source>
</evidence>
<evidence type="ECO:0000256" key="1">
    <source>
        <dbReference type="ARBA" id="ARBA00023015"/>
    </source>
</evidence>
<feature type="compositionally biased region" description="Low complexity" evidence="4">
    <location>
        <begin position="139"/>
        <end position="151"/>
    </location>
</feature>